<dbReference type="Gene3D" id="3.30.1520.10">
    <property type="entry name" value="Phox-like domain"/>
    <property type="match status" value="1"/>
</dbReference>
<organism evidence="3 4">
    <name type="scientific">Prymnesium parvum</name>
    <name type="common">Toxic golden alga</name>
    <dbReference type="NCBI Taxonomy" id="97485"/>
    <lineage>
        <taxon>Eukaryota</taxon>
        <taxon>Haptista</taxon>
        <taxon>Haptophyta</taxon>
        <taxon>Prymnesiophyceae</taxon>
        <taxon>Prymnesiales</taxon>
        <taxon>Prymnesiaceae</taxon>
        <taxon>Prymnesium</taxon>
    </lineage>
</organism>
<feature type="domain" description="PX" evidence="2">
    <location>
        <begin position="108"/>
        <end position="246"/>
    </location>
</feature>
<evidence type="ECO:0000256" key="1">
    <source>
        <dbReference type="SAM" id="MobiDB-lite"/>
    </source>
</evidence>
<dbReference type="GO" id="GO:0035091">
    <property type="term" value="F:phosphatidylinositol binding"/>
    <property type="evidence" value="ECO:0007669"/>
    <property type="project" value="InterPro"/>
</dbReference>
<feature type="region of interest" description="Disordered" evidence="1">
    <location>
        <begin position="1"/>
        <end position="72"/>
    </location>
</feature>
<evidence type="ECO:0000313" key="4">
    <source>
        <dbReference type="Proteomes" id="UP001515480"/>
    </source>
</evidence>
<comment type="caution">
    <text evidence="3">The sequence shown here is derived from an EMBL/GenBank/DDBJ whole genome shotgun (WGS) entry which is preliminary data.</text>
</comment>
<dbReference type="PROSITE" id="PS50195">
    <property type="entry name" value="PX"/>
    <property type="match status" value="1"/>
</dbReference>
<dbReference type="EMBL" id="JBGBPQ010000005">
    <property type="protein sequence ID" value="KAL1524562.1"/>
    <property type="molecule type" value="Genomic_DNA"/>
</dbReference>
<dbReference type="Pfam" id="PF00787">
    <property type="entry name" value="PX"/>
    <property type="match status" value="1"/>
</dbReference>
<dbReference type="AlphaFoldDB" id="A0AB34JUI0"/>
<proteinExistence type="predicted"/>
<accession>A0AB34JUI0</accession>
<evidence type="ECO:0000313" key="3">
    <source>
        <dbReference type="EMBL" id="KAL1524562.1"/>
    </source>
</evidence>
<sequence length="256" mass="28006">MSTPPDRTAADGDNSMPRGRIVAEGEHSTAPEPASTHNSSSPDKVVPNALSGSGAPATGLAATPDGANYDEALSNSRLSSAGTHHASEPHCCAKEGSQAEVVLRPHDVQGLLITGTNVVRHLRERDFGQYQLHVPRLPGEHEVFRRFSEFVALNDKLMQLETPPQKALRVSRCGLTDWPSLPPKTSYWQDATSSAIIARRWAALQHYLDQVLHIVLVNWENGHTAMWRVVHSFLSLDKLGDTSTDFHSDVPRTRSS</sequence>
<gene>
    <name evidence="3" type="ORF">AB1Y20_019452</name>
</gene>
<keyword evidence="4" id="KW-1185">Reference proteome</keyword>
<dbReference type="InterPro" id="IPR036871">
    <property type="entry name" value="PX_dom_sf"/>
</dbReference>
<protein>
    <recommendedName>
        <fullName evidence="2">PX domain-containing protein</fullName>
    </recommendedName>
</protein>
<dbReference type="Proteomes" id="UP001515480">
    <property type="component" value="Unassembled WGS sequence"/>
</dbReference>
<evidence type="ECO:0000259" key="2">
    <source>
        <dbReference type="PROSITE" id="PS50195"/>
    </source>
</evidence>
<dbReference type="InterPro" id="IPR001683">
    <property type="entry name" value="PX_dom"/>
</dbReference>
<dbReference type="SUPFAM" id="SSF64268">
    <property type="entry name" value="PX domain"/>
    <property type="match status" value="1"/>
</dbReference>
<reference evidence="3 4" key="1">
    <citation type="journal article" date="2024" name="Science">
        <title>Giant polyketide synthase enzymes in the biosynthesis of giant marine polyether toxins.</title>
        <authorList>
            <person name="Fallon T.R."/>
            <person name="Shende V.V."/>
            <person name="Wierzbicki I.H."/>
            <person name="Pendleton A.L."/>
            <person name="Watervoot N.F."/>
            <person name="Auber R.P."/>
            <person name="Gonzalez D.J."/>
            <person name="Wisecaver J.H."/>
            <person name="Moore B.S."/>
        </authorList>
    </citation>
    <scope>NUCLEOTIDE SEQUENCE [LARGE SCALE GENOMIC DNA]</scope>
    <source>
        <strain evidence="3 4">12B1</strain>
    </source>
</reference>
<dbReference type="CDD" id="cd06093">
    <property type="entry name" value="PX_domain"/>
    <property type="match status" value="1"/>
</dbReference>
<name>A0AB34JUI0_PRYPA</name>